<name>A0AA37K810_9BACT</name>
<evidence type="ECO:0000313" key="2">
    <source>
        <dbReference type="Proteomes" id="UP001055114"/>
    </source>
</evidence>
<gene>
    <name evidence="1" type="ORF">CE91St3_16520</name>
</gene>
<comment type="caution">
    <text evidence="1">The sequence shown here is derived from an EMBL/GenBank/DDBJ whole genome shotgun (WGS) entry which is preliminary data.</text>
</comment>
<accession>A0AA37K810</accession>
<dbReference type="EMBL" id="BQNZ01000001">
    <property type="protein sequence ID" value="GKH71789.1"/>
    <property type="molecule type" value="Genomic_DNA"/>
</dbReference>
<sequence>MKDQRIINVFMKRLWILTLFVALPMCLLAQQKTEYNRKGDEAMKRLDYSDARMWYEEGVVQCDPYSIEQLTSIWLANQRMRPSMHSLMNKCRACLELMANNEDTTAISQLIIYYTEGIGTSKNETLAQSWQDRLETLRKPVEPVFYPSANPIKPDTPKEPMKFFIGYAYSIEAPYGLTVGGVKSRLGWFLRFKTNLGFKEYDGECRGTDEFVGPTPDNPFYFTNKKKVNNYAGTAGLVVKCTSWLYTSVGLGYGSRELLCEYITIDNSDYRIEKSYWVKNLDYSYSGLAADLDVMVKFGPVFVSAGCNTLNFKYVDLNAGVGLFF</sequence>
<reference evidence="1" key="1">
    <citation type="submission" date="2022-01" db="EMBL/GenBank/DDBJ databases">
        <title>Novel bile acid biosynthetic pathways are enriched in the microbiome of centenarians.</title>
        <authorList>
            <person name="Sato Y."/>
            <person name="Atarashi K."/>
            <person name="Plichta R.D."/>
            <person name="Arai Y."/>
            <person name="Sasajima S."/>
            <person name="Kearney M.S."/>
            <person name="Suda W."/>
            <person name="Takeshita K."/>
            <person name="Sasaki T."/>
            <person name="Okamoto S."/>
            <person name="Skelly N.A."/>
            <person name="Okamura Y."/>
            <person name="Vlamakis H."/>
            <person name="Li Y."/>
            <person name="Tanoue T."/>
            <person name="Takei H."/>
            <person name="Nittono H."/>
            <person name="Narushima S."/>
            <person name="Irie J."/>
            <person name="Itoh H."/>
            <person name="Moriya K."/>
            <person name="Sugiura Y."/>
            <person name="Suematsu M."/>
            <person name="Moritoki N."/>
            <person name="Shibata S."/>
            <person name="Littman R.D."/>
            <person name="Fischbach A.M."/>
            <person name="Uwamino Y."/>
            <person name="Inoue T."/>
            <person name="Honda A."/>
            <person name="Hattori M."/>
            <person name="Murai T."/>
            <person name="Xavier J.R."/>
            <person name="Hirose N."/>
            <person name="Honda K."/>
        </authorList>
    </citation>
    <scope>NUCLEOTIDE SEQUENCE</scope>
    <source>
        <strain evidence="1">CE91-St3</strain>
    </source>
</reference>
<protein>
    <submittedName>
        <fullName evidence="1">Uncharacterized protein</fullName>
    </submittedName>
</protein>
<dbReference type="Proteomes" id="UP001055114">
    <property type="component" value="Unassembled WGS sequence"/>
</dbReference>
<evidence type="ECO:0000313" key="1">
    <source>
        <dbReference type="EMBL" id="GKH71789.1"/>
    </source>
</evidence>
<dbReference type="AlphaFoldDB" id="A0AA37K810"/>
<organism evidence="1 2">
    <name type="scientific">Parabacteroides merdae</name>
    <dbReference type="NCBI Taxonomy" id="46503"/>
    <lineage>
        <taxon>Bacteria</taxon>
        <taxon>Pseudomonadati</taxon>
        <taxon>Bacteroidota</taxon>
        <taxon>Bacteroidia</taxon>
        <taxon>Bacteroidales</taxon>
        <taxon>Tannerellaceae</taxon>
        <taxon>Parabacteroides</taxon>
    </lineage>
</organism>
<proteinExistence type="predicted"/>